<proteinExistence type="predicted"/>
<name>A0A1F7Z269_9BACT</name>
<dbReference type="EMBL" id="MGGR01000016">
    <property type="protein sequence ID" value="OGM33554.1"/>
    <property type="molecule type" value="Genomic_DNA"/>
</dbReference>
<protein>
    <submittedName>
        <fullName evidence="2">Uncharacterized protein</fullName>
    </submittedName>
</protein>
<evidence type="ECO:0000256" key="1">
    <source>
        <dbReference type="SAM" id="Phobius"/>
    </source>
</evidence>
<sequence length="327" mass="37277">MEKVAIRILPNGLKSVIIFSLNKNMNNNSKGNVHFFLLIIVVIIAFTGIGYWAYKNGQIKILQPNPSQTINLNQTDYWKTYRNENWGFEVSYPPNWTYIESSWEGGENETSVDYDGIHLSPPNTIRDNTSVNVFKVKNDGLSIKDYFNKNDYSCCGDFVEPTYLGNEIIASEKITVNGVEGRKFLKAPEDIPVDGVTANWVVLETNGKIYLISYYKDEKETTFDIERVFNQILSTFKFLDSGIISGTVTENRLDCRIDGLCYLLVDTGSKTVRVIYHYGEWPPCINNTAAQMGEEIKIGDIIEIYGESKDIDKISTCDSEEYYIRKI</sequence>
<dbReference type="Proteomes" id="UP000177169">
    <property type="component" value="Unassembled WGS sequence"/>
</dbReference>
<keyword evidence="1" id="KW-0812">Transmembrane</keyword>
<comment type="caution">
    <text evidence="2">The sequence shown here is derived from an EMBL/GenBank/DDBJ whole genome shotgun (WGS) entry which is preliminary data.</text>
</comment>
<evidence type="ECO:0000313" key="2">
    <source>
        <dbReference type="EMBL" id="OGM33554.1"/>
    </source>
</evidence>
<keyword evidence="1" id="KW-1133">Transmembrane helix</keyword>
<feature type="transmembrane region" description="Helical" evidence="1">
    <location>
        <begin position="33"/>
        <end position="54"/>
    </location>
</feature>
<keyword evidence="1" id="KW-0472">Membrane</keyword>
<dbReference type="Pfam" id="PF18933">
    <property type="entry name" value="PsbP_2"/>
    <property type="match status" value="1"/>
</dbReference>
<accession>A0A1F7Z269</accession>
<gene>
    <name evidence="2" type="ORF">A3D01_01205</name>
</gene>
<evidence type="ECO:0000313" key="3">
    <source>
        <dbReference type="Proteomes" id="UP000177169"/>
    </source>
</evidence>
<dbReference type="AlphaFoldDB" id="A0A1F7Z269"/>
<dbReference type="STRING" id="1802505.A3D01_01205"/>
<organism evidence="2 3">
    <name type="scientific">Candidatus Woesebacteria bacterium RIFCSPHIGHO2_02_FULL_39_13</name>
    <dbReference type="NCBI Taxonomy" id="1802505"/>
    <lineage>
        <taxon>Bacteria</taxon>
        <taxon>Candidatus Woeseibacteriota</taxon>
    </lineage>
</organism>
<reference evidence="2 3" key="1">
    <citation type="journal article" date="2016" name="Nat. Commun.">
        <title>Thousands of microbial genomes shed light on interconnected biogeochemical processes in an aquifer system.</title>
        <authorList>
            <person name="Anantharaman K."/>
            <person name="Brown C.T."/>
            <person name="Hug L.A."/>
            <person name="Sharon I."/>
            <person name="Castelle C.J."/>
            <person name="Probst A.J."/>
            <person name="Thomas B.C."/>
            <person name="Singh A."/>
            <person name="Wilkins M.J."/>
            <person name="Karaoz U."/>
            <person name="Brodie E.L."/>
            <person name="Williams K.H."/>
            <person name="Hubbard S.S."/>
            <person name="Banfield J.F."/>
        </authorList>
    </citation>
    <scope>NUCLEOTIDE SEQUENCE [LARGE SCALE GENOMIC DNA]</scope>
</reference>